<dbReference type="Gene3D" id="1.10.10.1020">
    <property type="entry name" value="RecBCD complex, subunit RecD, N-terminal domain"/>
    <property type="match status" value="1"/>
</dbReference>
<dbReference type="GO" id="GO:0003677">
    <property type="term" value="F:DNA binding"/>
    <property type="evidence" value="ECO:0007669"/>
    <property type="project" value="UniProtKB-UniRule"/>
</dbReference>
<dbReference type="Pfam" id="PF13245">
    <property type="entry name" value="AAA_19"/>
    <property type="match status" value="1"/>
</dbReference>
<reference evidence="15 16" key="1">
    <citation type="submission" date="2018-05" db="EMBL/GenBank/DDBJ databases">
        <title>Genomic Encyclopedia of Type Strains, Phase IV (KMG-IV): sequencing the most valuable type-strain genomes for metagenomic binning, comparative biology and taxonomic classification.</title>
        <authorList>
            <person name="Goeker M."/>
        </authorList>
    </citation>
    <scope>NUCLEOTIDE SEQUENCE [LARGE SCALE GENOMIC DNA]</scope>
    <source>
        <strain evidence="15 16">DSM 44717</strain>
    </source>
</reference>
<dbReference type="GO" id="GO:0009338">
    <property type="term" value="C:exodeoxyribonuclease V complex"/>
    <property type="evidence" value="ECO:0007669"/>
    <property type="project" value="InterPro"/>
</dbReference>
<evidence type="ECO:0000256" key="9">
    <source>
        <dbReference type="ARBA" id="ARBA00023204"/>
    </source>
</evidence>
<evidence type="ECO:0000256" key="3">
    <source>
        <dbReference type="ARBA" id="ARBA00022763"/>
    </source>
</evidence>
<evidence type="ECO:0000259" key="13">
    <source>
        <dbReference type="Pfam" id="PF13538"/>
    </source>
</evidence>
<evidence type="ECO:0000256" key="2">
    <source>
        <dbReference type="ARBA" id="ARBA00022741"/>
    </source>
</evidence>
<keyword evidence="4 11" id="KW-0378">Hydrolase</keyword>
<dbReference type="GO" id="GO:0005524">
    <property type="term" value="F:ATP binding"/>
    <property type="evidence" value="ECO:0007669"/>
    <property type="project" value="UniProtKB-UniRule"/>
</dbReference>
<dbReference type="InterPro" id="IPR049550">
    <property type="entry name" value="RecD_N"/>
</dbReference>
<keyword evidence="10 11" id="KW-0413">Isomerase</keyword>
<feature type="domain" description="UvrD-like helicase C-terminal" evidence="13">
    <location>
        <begin position="597"/>
        <end position="644"/>
    </location>
</feature>
<keyword evidence="3 11" id="KW-0227">DNA damage</keyword>
<feature type="domain" description="RecBCD enzyme subunit RecD N-terminal" evidence="14">
    <location>
        <begin position="19"/>
        <end position="121"/>
    </location>
</feature>
<dbReference type="PANTHER" id="PTHR43788">
    <property type="entry name" value="DNA2/NAM7 HELICASE FAMILY MEMBER"/>
    <property type="match status" value="1"/>
</dbReference>
<dbReference type="GO" id="GO:0017116">
    <property type="term" value="F:single-stranded DNA helicase activity"/>
    <property type="evidence" value="ECO:0007669"/>
    <property type="project" value="TreeGrafter"/>
</dbReference>
<comment type="subunit">
    <text evidence="11">Heterotrimer of RecB, RecC and RecD. All subunits contribute to DNA-binding.</text>
</comment>
<comment type="caution">
    <text evidence="15">The sequence shown here is derived from an EMBL/GenBank/DDBJ whole genome shotgun (WGS) entry which is preliminary data.</text>
</comment>
<dbReference type="EC" id="5.6.2.3" evidence="11"/>
<keyword evidence="9 11" id="KW-0234">DNA repair</keyword>
<dbReference type="InterPro" id="IPR006344">
    <property type="entry name" value="RecD"/>
</dbReference>
<feature type="region of interest" description="Disordered" evidence="12">
    <location>
        <begin position="367"/>
        <end position="410"/>
    </location>
</feature>
<feature type="binding site" evidence="11">
    <location>
        <begin position="199"/>
        <end position="206"/>
    </location>
    <ligand>
        <name>ATP</name>
        <dbReference type="ChEBI" id="CHEBI:30616"/>
    </ligand>
</feature>
<gene>
    <name evidence="11" type="primary">recD</name>
    <name evidence="15" type="ORF">DFR69_10123</name>
</gene>
<evidence type="ECO:0000313" key="15">
    <source>
        <dbReference type="EMBL" id="PWV80687.1"/>
    </source>
</evidence>
<proteinExistence type="inferred from homology"/>
<evidence type="ECO:0000256" key="11">
    <source>
        <dbReference type="HAMAP-Rule" id="MF_01487"/>
    </source>
</evidence>
<evidence type="ECO:0000256" key="10">
    <source>
        <dbReference type="ARBA" id="ARBA00023235"/>
    </source>
</evidence>
<keyword evidence="1 11" id="KW-0540">Nuclease</keyword>
<evidence type="ECO:0000259" key="14">
    <source>
        <dbReference type="Pfam" id="PF21185"/>
    </source>
</evidence>
<dbReference type="CDD" id="cd17933">
    <property type="entry name" value="DEXSc_RecD-like"/>
    <property type="match status" value="1"/>
</dbReference>
<dbReference type="RefSeq" id="WP_110035341.1">
    <property type="nucleotide sequence ID" value="NZ_QGTL01000001.1"/>
</dbReference>
<evidence type="ECO:0000256" key="5">
    <source>
        <dbReference type="ARBA" id="ARBA00022806"/>
    </source>
</evidence>
<sequence>MTSIQVAQRGTGLLRVFNEAGVLSAADVHVAVRLGRMGREDSEDVLFAAALAVRAVRSGSVCLELARMREIGIDADESRGAAPGIDPATLPWPDVDRVLAALRRSPLICGGPAGPLCPLRLVEADADGGALLYLDRYYQQEQTLRRVLTERSADHPVIDTALVRAELDRLFTDPHGDGPDRQRLAAALAATHWTTVVAGGPGTGKTHTIARILALLTAHRRATPKLPALRIALAAPTGKAAARLQEAVREQAAELGLPELTAATLHRLLGWQRGRTTRFRHHEHNRLPYDVVVVDETSMVSLTMMSHLFSALRPDTRLVLVGDPDQLASVDAGAVLADLVAGPVTASPNPALRKLLDADPALGARVDGVTPEVGGATAASRGEPDELAPVHAVSDASTEGAGAQDVSSALSPVERRRLGGGIVRLTRGRRFGGRIADVAVAVRAGDADAALAILRAGGEDVSLCGPEDVAAVRADVTVAARAVTAAAEAGDAVGALTALESHRLLCAHRQGPFGVERWDRMAGEWAAAAGAGPEGPQSVWYPGQPLLVTANDHEARIYNGDTGVIVRRPDGSLRAALQRGSEPYLVHPTQFPAVVTVFAMTIHRSQGSQYDTVSVVLPEPESTLLTRELLYTAITRARSHVRVIGTEESIRAAIGRRVLRASGLSRGTPA</sequence>
<dbReference type="GO" id="GO:0016887">
    <property type="term" value="F:ATP hydrolysis activity"/>
    <property type="evidence" value="ECO:0007669"/>
    <property type="project" value="RHEA"/>
</dbReference>
<name>A0A317P008_9NOCA</name>
<dbReference type="AlphaFoldDB" id="A0A317P008"/>
<organism evidence="15 16">
    <name type="scientific">Nocardia neocaledoniensis</name>
    <dbReference type="NCBI Taxonomy" id="236511"/>
    <lineage>
        <taxon>Bacteria</taxon>
        <taxon>Bacillati</taxon>
        <taxon>Actinomycetota</taxon>
        <taxon>Actinomycetes</taxon>
        <taxon>Mycobacteriales</taxon>
        <taxon>Nocardiaceae</taxon>
        <taxon>Nocardia</taxon>
    </lineage>
</organism>
<keyword evidence="2 11" id="KW-0547">Nucleotide-binding</keyword>
<dbReference type="PANTHER" id="PTHR43788:SF6">
    <property type="entry name" value="DNA HELICASE B"/>
    <property type="match status" value="1"/>
</dbReference>
<evidence type="ECO:0000256" key="1">
    <source>
        <dbReference type="ARBA" id="ARBA00022722"/>
    </source>
</evidence>
<dbReference type="Pfam" id="PF21185">
    <property type="entry name" value="RecD_N"/>
    <property type="match status" value="1"/>
</dbReference>
<evidence type="ECO:0000256" key="12">
    <source>
        <dbReference type="SAM" id="MobiDB-lite"/>
    </source>
</evidence>
<accession>A0A317P008</accession>
<keyword evidence="8 11" id="KW-0238">DNA-binding</keyword>
<comment type="catalytic activity">
    <reaction evidence="11">
        <text>ATP + H2O = ADP + phosphate + H(+)</text>
        <dbReference type="Rhea" id="RHEA:13065"/>
        <dbReference type="ChEBI" id="CHEBI:15377"/>
        <dbReference type="ChEBI" id="CHEBI:15378"/>
        <dbReference type="ChEBI" id="CHEBI:30616"/>
        <dbReference type="ChEBI" id="CHEBI:43474"/>
        <dbReference type="ChEBI" id="CHEBI:456216"/>
        <dbReference type="EC" id="5.6.2.3"/>
    </reaction>
</comment>
<evidence type="ECO:0000256" key="8">
    <source>
        <dbReference type="ARBA" id="ARBA00023125"/>
    </source>
</evidence>
<dbReference type="Pfam" id="PF13538">
    <property type="entry name" value="UvrD_C_2"/>
    <property type="match status" value="1"/>
</dbReference>
<dbReference type="SUPFAM" id="SSF52540">
    <property type="entry name" value="P-loop containing nucleoside triphosphate hydrolases"/>
    <property type="match status" value="1"/>
</dbReference>
<dbReference type="InterPro" id="IPR041851">
    <property type="entry name" value="RecD_N_sf"/>
</dbReference>
<keyword evidence="6 11" id="KW-0269">Exonuclease</keyword>
<dbReference type="CDD" id="cd18809">
    <property type="entry name" value="SF1_C_RecD"/>
    <property type="match status" value="1"/>
</dbReference>
<evidence type="ECO:0000256" key="7">
    <source>
        <dbReference type="ARBA" id="ARBA00022840"/>
    </source>
</evidence>
<dbReference type="InterPro" id="IPR027417">
    <property type="entry name" value="P-loop_NTPase"/>
</dbReference>
<protein>
    <recommendedName>
        <fullName evidence="11">RecBCD enzyme subunit RecD</fullName>
        <ecNumber evidence="11">5.6.2.3</ecNumber>
    </recommendedName>
    <alternativeName>
        <fullName evidence="11">DNA 5'-3' helicase subunit RecD</fullName>
    </alternativeName>
    <alternativeName>
        <fullName evidence="11">Exonuclease V subunit RecD</fullName>
        <shortName evidence="11">ExoV subunit RecD</shortName>
    </alternativeName>
    <alternativeName>
        <fullName evidence="11">Helicase/nuclease RecBCD subunit RecD</fullName>
    </alternativeName>
</protein>
<keyword evidence="5 11" id="KW-0347">Helicase</keyword>
<comment type="miscellaneous">
    <text evidence="11">In the RecBCD complex, RecB has a slow 3'-5' helicase, an exonuclease activity and loads RecA onto ssDNA, RecD has a fast 5'-3' helicase activity, while RecC stimulates the ATPase and processivity of the RecB helicase and contributes to recognition of the Chi site.</text>
</comment>
<evidence type="ECO:0000313" key="16">
    <source>
        <dbReference type="Proteomes" id="UP000246410"/>
    </source>
</evidence>
<dbReference type="Gene3D" id="3.40.50.300">
    <property type="entry name" value="P-loop containing nucleotide triphosphate hydrolases"/>
    <property type="match status" value="3"/>
</dbReference>
<keyword evidence="7 11" id="KW-0067">ATP-binding</keyword>
<dbReference type="GO" id="GO:0043139">
    <property type="term" value="F:5'-3' DNA helicase activity"/>
    <property type="evidence" value="ECO:0007669"/>
    <property type="project" value="UniProtKB-UniRule"/>
</dbReference>
<dbReference type="InterPro" id="IPR050534">
    <property type="entry name" value="Coronavir_polyprotein_1ab"/>
</dbReference>
<keyword evidence="16" id="KW-1185">Reference proteome</keyword>
<dbReference type="GO" id="GO:0000724">
    <property type="term" value="P:double-strand break repair via homologous recombination"/>
    <property type="evidence" value="ECO:0007669"/>
    <property type="project" value="UniProtKB-UniRule"/>
</dbReference>
<dbReference type="GO" id="GO:0008854">
    <property type="term" value="F:exodeoxyribonuclease V activity"/>
    <property type="evidence" value="ECO:0007669"/>
    <property type="project" value="InterPro"/>
</dbReference>
<dbReference type="HAMAP" id="MF_01487">
    <property type="entry name" value="RecD"/>
    <property type="match status" value="1"/>
</dbReference>
<dbReference type="EMBL" id="QGTL01000001">
    <property type="protein sequence ID" value="PWV80687.1"/>
    <property type="molecule type" value="Genomic_DNA"/>
</dbReference>
<comment type="function">
    <text evidence="11">A helicase/nuclease that prepares dsDNA breaks (DSB) for recombinational DNA repair. Binds to DSBs and unwinds DNA via a highly rapid and processive ATP-dependent bidirectional helicase activity. Unwinds dsDNA until it encounters a Chi (crossover hotspot instigator) sequence from the 3' direction. Cuts ssDNA a few nucleotides 3' to the Chi site. The properties and activities of the enzyme are changed at Chi. The Chi-altered holoenzyme produces a long 3'-ssDNA overhang and facilitates RecA-binding to the ssDNA for homologous DNA recombination and repair. Holoenzyme degrades any linearized DNA that is unable to undergo homologous recombination. In the holoenzyme this subunit has ssDNA-dependent ATPase and 5'-3' helicase activity. When added to pre-assembled RecBC greatly stimulates nuclease activity and augments holoenzyme processivity. Negatively regulates the RecA-loading ability of RecBCD.</text>
</comment>
<dbReference type="InterPro" id="IPR027785">
    <property type="entry name" value="UvrD-like_helicase_C"/>
</dbReference>
<evidence type="ECO:0000256" key="4">
    <source>
        <dbReference type="ARBA" id="ARBA00022801"/>
    </source>
</evidence>
<comment type="similarity">
    <text evidence="11">Belongs to the RecD family.</text>
</comment>
<evidence type="ECO:0000256" key="6">
    <source>
        <dbReference type="ARBA" id="ARBA00022839"/>
    </source>
</evidence>
<dbReference type="Proteomes" id="UP000246410">
    <property type="component" value="Unassembled WGS sequence"/>
</dbReference>